<feature type="compositionally biased region" description="Pro residues" evidence="11">
    <location>
        <begin position="163"/>
        <end position="174"/>
    </location>
</feature>
<keyword evidence="7" id="KW-1164">Virus endocytosis by host</keyword>
<reference evidence="12 13" key="3">
    <citation type="journal article" date="2014" name="Virology">
        <title>Complete genome sequences of pigeon adenovirus 1 and duck adenovirus 2 extend the number of species within the genus Aviadenovirus.</title>
        <authorList>
            <person name="Marek A."/>
            <person name="Kajan G.L."/>
            <person name="Kosiol C."/>
            <person name="Harrach B."/>
            <person name="Schlotterer C."/>
            <person name="Hess M."/>
        </authorList>
    </citation>
    <scope>NUCLEOTIDE SEQUENCE [LARGE SCALE GENOMIC DNA]</scope>
    <source>
        <strain evidence="12 13">IDA4</strain>
    </source>
</reference>
<keyword evidence="3" id="KW-0945">Host-virus interaction</keyword>
<dbReference type="InterPro" id="IPR002605">
    <property type="entry name" value="Adeno_Penton_B"/>
</dbReference>
<evidence type="ECO:0000313" key="12">
    <source>
        <dbReference type="EMBL" id="CDO33900.1"/>
    </source>
</evidence>
<dbReference type="Proteomes" id="UP000098205">
    <property type="component" value="Segment"/>
</dbReference>
<dbReference type="Pfam" id="PF01686">
    <property type="entry name" value="Adeno_Penton_B"/>
    <property type="match status" value="1"/>
</dbReference>
<keyword evidence="9" id="KW-1148">T=25 icosahedral capsid protein</keyword>
<keyword evidence="10" id="KW-1160">Virus entry into host cell</keyword>
<evidence type="ECO:0000256" key="5">
    <source>
        <dbReference type="ARBA" id="ARBA00022804"/>
    </source>
</evidence>
<dbReference type="EMBL" id="FN824512">
    <property type="protein sequence ID" value="CDO33900.1"/>
    <property type="molecule type" value="Genomic_DNA"/>
</dbReference>
<reference evidence="12 13" key="1">
    <citation type="journal article" date="1998" name="Avian Pathol.">
        <title>Growth analysis of adenoviruses isolated from pigeons in chicken cells and serological characterization of the isolates.</title>
        <authorList>
            <person name="Hess M."/>
            <person name="Prusas C."/>
            <person name="Monreal G."/>
        </authorList>
    </citation>
    <scope>NUCLEOTIDE SEQUENCE [LARGE SCALE GENOMIC DNA]</scope>
    <source>
        <strain evidence="12 13">IDA4</strain>
    </source>
</reference>
<evidence type="ECO:0000256" key="11">
    <source>
        <dbReference type="SAM" id="MobiDB-lite"/>
    </source>
</evidence>
<dbReference type="GO" id="GO:0075509">
    <property type="term" value="P:endocytosis involved in viral entry into host cell"/>
    <property type="evidence" value="ECO:0007669"/>
    <property type="project" value="UniProtKB-KW"/>
</dbReference>
<dbReference type="SMR" id="X5LKB0"/>
<evidence type="ECO:0000256" key="6">
    <source>
        <dbReference type="ARBA" id="ARBA00022844"/>
    </source>
</evidence>
<dbReference type="OrthoDB" id="1939at10239"/>
<evidence type="ECO:0000256" key="2">
    <source>
        <dbReference type="ARBA" id="ARBA00022562"/>
    </source>
</evidence>
<gene>
    <name evidence="12" type="primary">III</name>
</gene>
<proteinExistence type="predicted"/>
<sequence>MYRGSLRPPSTLPPPPPAMGTTGGYPLTVNGYPPSVDPLGGPSGNDSELFIPTQRVLAPTGGRNSIRYRNHLPSQNTTKLFYVDNKLSDIDTYNEEANHSNFRTTVIHNQNLDPATAATETIQLDNRSCWGGDLHTSFKTNCPNVTRFFQSDTVRVKLMVSRDPPPAAPQPQQPAPAEERAAAEEEAAEPTAETPAPQPYVAPTNAEYKWYDLTIPEGNYALNEIIDLLNEGVVQLYLQEGRQNNVQRSDIGVKFDTRYLQLLRDPVTGLVTPGAYVNKGFHPDIILLPGCAVDFTYSRLSLILGIGKREPYSKGFTITYEDLEGGQVPALLDVATLTEEQTDVIALDAVQPQWTDAKGVSYNVVPADPTTGTPAYTMYRSWLIAYQTPGTTAQQKTLLTLPDMGGGVGAMYTSMPDTFQPPTGFLDDNTTNLAPVVAMNLFPNFSKAIYVAASSYVQRLENASLSATAAFNRFPENEILKQAPPMNMCAIADNAPSVMQQGTLPVRNSLAGLQRVLVTDDQRRPIPYVYKTVCTVQPRVLSSATLQ</sequence>
<evidence type="ECO:0000256" key="9">
    <source>
        <dbReference type="ARBA" id="ARBA00023275"/>
    </source>
</evidence>
<evidence type="ECO:0000256" key="3">
    <source>
        <dbReference type="ARBA" id="ARBA00022581"/>
    </source>
</evidence>
<evidence type="ECO:0000313" key="13">
    <source>
        <dbReference type="Proteomes" id="UP000098205"/>
    </source>
</evidence>
<name>X5LKB0_9ADEN</name>
<evidence type="ECO:0000256" key="10">
    <source>
        <dbReference type="ARBA" id="ARBA00023296"/>
    </source>
</evidence>
<dbReference type="RefSeq" id="YP_009047098.1">
    <property type="nucleotide sequence ID" value="NC_024474.1"/>
</dbReference>
<dbReference type="Gene3D" id="2.60.120.550">
    <property type="entry name" value="Penton protein, domain 1"/>
    <property type="match status" value="1"/>
</dbReference>
<feature type="region of interest" description="Disordered" evidence="11">
    <location>
        <begin position="1"/>
        <end position="48"/>
    </location>
</feature>
<keyword evidence="1" id="KW-0167">Capsid protein</keyword>
<accession>X5LKB0</accession>
<keyword evidence="8" id="KW-0426">Late protein</keyword>
<keyword evidence="6" id="KW-0946">Virion</keyword>
<dbReference type="Gene3D" id="3.90.1620.10">
    <property type="entry name" value="adenovirus 2 penton base, domain 2"/>
    <property type="match status" value="1"/>
</dbReference>
<keyword evidence="2" id="KW-1048">Host nucleus</keyword>
<keyword evidence="13" id="KW-1185">Reference proteome</keyword>
<evidence type="ECO:0000256" key="8">
    <source>
        <dbReference type="ARBA" id="ARBA00022921"/>
    </source>
</evidence>
<keyword evidence="5" id="KW-1161">Viral attachment to host cell</keyword>
<reference evidence="12 13" key="2">
    <citation type="journal article" date="2010" name="J. Virol. Methods">
        <title>Classification of fowl adenoviruses by use of phylogenetic analysis and high-resolution melting-curve analysis of the hexon L1 gene region.</title>
        <authorList>
            <person name="Marek A."/>
            <person name="Gunes A."/>
            <person name="Schulz E."/>
            <person name="Hess M."/>
        </authorList>
    </citation>
    <scope>NUCLEOTIDE SEQUENCE [LARGE SCALE GENOMIC DNA]</scope>
    <source>
        <strain evidence="12 13">IDA4</strain>
    </source>
</reference>
<evidence type="ECO:0000256" key="7">
    <source>
        <dbReference type="ARBA" id="ARBA00022890"/>
    </source>
</evidence>
<dbReference type="GO" id="GO:0019062">
    <property type="term" value="P:virion attachment to host cell"/>
    <property type="evidence" value="ECO:0007669"/>
    <property type="project" value="UniProtKB-KW"/>
</dbReference>
<protein>
    <submittedName>
        <fullName evidence="12">Capsid protein III</fullName>
    </submittedName>
</protein>
<evidence type="ECO:0000256" key="1">
    <source>
        <dbReference type="ARBA" id="ARBA00022561"/>
    </source>
</evidence>
<evidence type="ECO:0000256" key="4">
    <source>
        <dbReference type="ARBA" id="ARBA00022595"/>
    </source>
</evidence>
<keyword evidence="4" id="KW-1162">Viral penetration into host cytoplasm</keyword>
<dbReference type="KEGG" id="vg:19831557"/>
<organism evidence="12 13">
    <name type="scientific">Pigeon adenovirus 1</name>
    <dbReference type="NCBI Taxonomy" id="764030"/>
    <lineage>
        <taxon>Viruses</taxon>
        <taxon>Varidnaviria</taxon>
        <taxon>Bamfordvirae</taxon>
        <taxon>Preplasmiviricota</taxon>
        <taxon>Polisuviricotina</taxon>
        <taxon>Pharingeaviricetes</taxon>
        <taxon>Rowavirales</taxon>
        <taxon>Adenoviridae</taxon>
        <taxon>Aviadenovirus</taxon>
        <taxon>Aviadenovirus columbae</taxon>
        <taxon>Pigeon aviadenovirus A</taxon>
    </lineage>
</organism>
<feature type="region of interest" description="Disordered" evidence="11">
    <location>
        <begin position="161"/>
        <end position="201"/>
    </location>
</feature>
<dbReference type="GeneID" id="19831557"/>
<dbReference type="GO" id="GO:0039623">
    <property type="term" value="C:T=25 icosahedral viral capsid"/>
    <property type="evidence" value="ECO:0007669"/>
    <property type="project" value="UniProtKB-KW"/>
</dbReference>